<feature type="region of interest" description="Disordered" evidence="1">
    <location>
        <begin position="389"/>
        <end position="481"/>
    </location>
</feature>
<name>A0A4V5P7L4_MONMO</name>
<feature type="compositionally biased region" description="Polar residues" evidence="1">
    <location>
        <begin position="2313"/>
        <end position="2325"/>
    </location>
</feature>
<feature type="compositionally biased region" description="Low complexity" evidence="1">
    <location>
        <begin position="507"/>
        <end position="518"/>
    </location>
</feature>
<feature type="compositionally biased region" description="Basic residues" evidence="1">
    <location>
        <begin position="717"/>
        <end position="726"/>
    </location>
</feature>
<evidence type="ECO:0000313" key="3">
    <source>
        <dbReference type="EMBL" id="TKC38840.1"/>
    </source>
</evidence>
<feature type="non-terminal residue" evidence="3">
    <location>
        <position position="2991"/>
    </location>
</feature>
<feature type="region of interest" description="Disordered" evidence="1">
    <location>
        <begin position="596"/>
        <end position="631"/>
    </location>
</feature>
<feature type="compositionally biased region" description="Low complexity" evidence="1">
    <location>
        <begin position="467"/>
        <end position="481"/>
    </location>
</feature>
<feature type="region of interest" description="Disordered" evidence="1">
    <location>
        <begin position="495"/>
        <end position="524"/>
    </location>
</feature>
<feature type="region of interest" description="Disordered" evidence="1">
    <location>
        <begin position="692"/>
        <end position="797"/>
    </location>
</feature>
<evidence type="ECO:0000256" key="1">
    <source>
        <dbReference type="SAM" id="MobiDB-lite"/>
    </source>
</evidence>
<keyword evidence="2" id="KW-1133">Transmembrane helix</keyword>
<protein>
    <submittedName>
        <fullName evidence="3">Uncharacterized protein</fullName>
    </submittedName>
</protein>
<feature type="compositionally biased region" description="Basic and acidic residues" evidence="1">
    <location>
        <begin position="2208"/>
        <end position="2223"/>
    </location>
</feature>
<comment type="caution">
    <text evidence="3">The sequence shown here is derived from an EMBL/GenBank/DDBJ whole genome shotgun (WGS) entry which is preliminary data.</text>
</comment>
<dbReference type="EMBL" id="RWIC01000937">
    <property type="protein sequence ID" value="TKC38840.1"/>
    <property type="molecule type" value="Genomic_DNA"/>
</dbReference>
<feature type="non-terminal residue" evidence="3">
    <location>
        <position position="1"/>
    </location>
</feature>
<keyword evidence="2" id="KW-0472">Membrane</keyword>
<feature type="compositionally biased region" description="Low complexity" evidence="1">
    <location>
        <begin position="656"/>
        <end position="671"/>
    </location>
</feature>
<dbReference type="Proteomes" id="UP000308365">
    <property type="component" value="Unassembled WGS sequence"/>
</dbReference>
<feature type="compositionally biased region" description="Basic and acidic residues" evidence="1">
    <location>
        <begin position="1600"/>
        <end position="1616"/>
    </location>
</feature>
<accession>A0A4V5P7L4</accession>
<feature type="compositionally biased region" description="Basic and acidic residues" evidence="1">
    <location>
        <begin position="399"/>
        <end position="417"/>
    </location>
</feature>
<sequence length="2991" mass="327654">YPSPIDEPPPKDAESLGAGIIVAIVIGALFGVVVVICSIRFCFHKKKSCIAFIISRIIHPEKLGFHEDSASRNHHTSQALDPKGEGCAQCPENTDTKNPLTTFSVGKGYFFKSIGLRLVKFLEGRDIGLFQTALDSSLSEDLRLLTANSEAHLRWEEEKMKHWEAGMTCSSTTSSSEDSWPLVPVKPDFRKPQTRDPGSFEKHQPLLALSLHQRPPPQDSESTSMRENEKEVGLSTELAHHPVNLVNDVAAQCHGDGDVTGGRYGGDQICSRCLLRQVGYKQLPHTSQHLIRVWPRFKGTGRKDKPASLMAKTIREAVNVNSENTRIYQIIHPPSDFYEQKETENSKQTKKQPPKAAIPAMLTSRAASEHNHLPPNSQHAGATTFASWVQHSHNQSVQEFHRDSSMRPESKKVETRTQGDSVSRYQEKEPEPRDRPGLLPARIRSHPRGEGSCAGRPRRSGGDRTTSSAPPERPAGGARCAAAADSGSAVAASRVCELSPPARPRFPRSAPGAAPPSGRGRHRTLTSGKICRSTADWFWKFPEFDHFNTDVPLTCSVGQDQQQARKLGLAEPRTDEQVAGSACKWKGNPNLRFMSLSPGWPGRARGPYSRSKLSKQSAVQPRGGIPRPARAPLRTSILPAPLPKRCTETETLLGQARTRSSRPSARAPGTANPSPWLPLTLVKDWIGEMDTGRQRSQEEQMTAPEPPLQVGRVAHNGLHRRGRRKPGSGAGPEATLGLRRRKPNLPPKETEWVRQEHKQQIRLQKPRKAAFGNLKDKRAPGNMEASAEPQSRNRNTSQTGLVLQLSYLSFQPARRLSLVQTSETKWSWINLRERSPSLPPSKTDDFMNRRLHRSALNGHGVYELFHLVCQPLSPGLLVLLECPNELRKKSKEIEHVLDGQGESAAPVHGAEQGLKQVVHELLQRALVEGWSGVIMGARDRRLSGLPVYLKEESEEKGAAEAYGIENLLFDLRDGVTVQHLHWDLRTVLVVRVDAVQDLQGLVLDLLPDELVLTQGVAGLARDGIDGALLHLLLDGAVQHEERLPRTLLWADAGRRKMATEEGVVVLIDEVGEQLLEDVGGVLQAALQAGHDERGHVATVPHGEAALQLQGADEGQQEHLVVDELGEELQGLLHVLLPVALHLGWAMSTMMTMMSSRLPPAAMLTMAGRVSKLSEMTLTEPGENTMPPTAELMELVGEAVNQPWGWKSCLTSTGELENDGGGAGLSCSLNLHLITQETSCDGIIRPSTDLKGALLSSSNVSTMNAAANLATNAQPLIEQFGGNCATKPSKGRTAPFQKNKIYANIKELTKKTEGGCTGCAFSVPTDGHAHSCTGVRTHFHTLGIYAWTQAIETPVLRVVNDEIAIPHHGEVHGQVAHVHPVVLVLLTGSRTALLGSNLSFYRDEQMSCWGTSQGRGLSNISGRKTNMDQGKEMATPLDGPSEKGGPLRIHWGCCCARLLDLTAKGTQLVGILLLEMAGRVLFTGFHGDPGDLAKREKRAAIQLVHLEPDNTRGDKTLQLNSQMTQQTILSEILVSLNRVSFLTQVAQGSEEFVDSHNGKGLNPSASALLEMQCKGAVRLASSKMDIEGFGKSKADGLKAMEQHTKTPKKEEVAKPGVDDQGITIQRPTEPRGTASLHTFLGTAESQHHVEPQASSSLLQSDNIAKTAARSGPKGVKEKQPRSRDTDSGESLSSVVEGRGKLRHRIAEALLRGCVQTKHIEEGIPRAMLDKLGCYPCTRERQQVLLFNDSVKNVFQEGVPFMEQSWLQVLAPAESQTYPPHPNFLPLQTSHVNRSHSWCLVLFQRVQPNLHLHYQGRFRRVMMKGGGGLQALFDLQVDGPDGEGTEGGVIRRVVILLLPFGEDGEEHVVLAADVEGLGQRVPGLGEVSSLQEAIFHPGPRAAEGQGHVGVELGVVLAEPHDARGVEEVSGRVDGHALGGLRLDGEEVDEAPAGEAVDVEDVKVGDQGQAVPMKSLPSSPSERTITPYIVPVLLTLDRLPVSLYTRLMAPTYTAPVPRCTVKWLKVQSRFSEWKVLNWGMPAAGGASSTQTAESRTTGQPSTSAARGQGLLRSILSQAGTRRQSLSSNISIFHHSVITVTIIITTTCTVITSTTSATQCCYVKLSGYTSPQSEREGRCAVEARRGAPPASSPEGKRGAGGEAWAGGGGRESAGTRARAALRPAKVADPARGLVGRSRAQAFGAGTPRRRARGEPRRGERASEDRAEGAAYPDRRRRSVLPSPIRPLRPPAAEAGALPLLLPAARDHGDDQIYMESRFIKIHTLRLRAIGFGNIRHANKLIEIEETRGEKESREWKGTQSFNGNKTNVDLGSHDLGAIPGESTLKSVEIEPGVKTGLEQMAKVMDSLDVRGKGNCCMPYIFINVWAGENSEGPLGSQGSVELVGGGEEKGKERFKYFYNFQPNGEEIKQHSCKGKLNKAIRLQKLFAGRSILKSSVAEFIWRECYLPTISFLYIIKISQFDNALYPFHIVRILICIRIAMMEAMAQIYWKNFPVKCQGTNQVIYSPHRPTYLPGNTPLANTKDKPLSKMKVHQGFHFSDAKPELGKMILPIRLLFEFVLMTEVKKNHINESTRAVEHDFQCDEGSDEEFQRTDGRLSLHVTDTQSCFSLTHASVLNHTRYSSSVPQPEPGAQPVLTRRKVDGDGGDKSHLMVVVMELVMKVKMKVEVEVMVVVVVVEAEVLEIVLEVEELIEEVEVLVIVEVMVVVEVEVLEMVLAVVELTVVEVVMVVELVLETVVEISIPDASISPLEAELVCFQEFEVCALCGLENGADEAFCGSFFPSIYRINHFSLNSEDKQDTILPCEKSELLMSIMGGPDPSLLHNPVIPTAAKESVITSYVSTGKYFLKRSLQHQSRKALSKSSQKLKDKAASLQIESGVQDPFVVLIRWSQDALSHTLMTVHTQVYVAHLPYIRGHGNLSHSGDSMHIFDELWRLGLHLEIAKVKFEVDMMDAATPGSRKLRQRGLIPDFLNFEKQ</sequence>
<proteinExistence type="predicted"/>
<feature type="transmembrane region" description="Helical" evidence="2">
    <location>
        <begin position="20"/>
        <end position="43"/>
    </location>
</feature>
<feature type="compositionally biased region" description="Polar residues" evidence="1">
    <location>
        <begin position="389"/>
        <end position="398"/>
    </location>
</feature>
<feature type="compositionally biased region" description="Basic and acidic residues" evidence="1">
    <location>
        <begin position="748"/>
        <end position="759"/>
    </location>
</feature>
<evidence type="ECO:0000313" key="4">
    <source>
        <dbReference type="Proteomes" id="UP000308365"/>
    </source>
</evidence>
<feature type="compositionally biased region" description="Basic and acidic residues" evidence="1">
    <location>
        <begin position="2129"/>
        <end position="2141"/>
    </location>
</feature>
<feature type="region of interest" description="Disordered" evidence="1">
    <location>
        <begin position="2040"/>
        <end position="2065"/>
    </location>
</feature>
<feature type="compositionally biased region" description="Polar residues" evidence="1">
    <location>
        <begin position="788"/>
        <end position="797"/>
    </location>
</feature>
<feature type="region of interest" description="Disordered" evidence="1">
    <location>
        <begin position="1665"/>
        <end position="1694"/>
    </location>
</feature>
<reference evidence="4" key="1">
    <citation type="journal article" date="2019" name="IScience">
        <title>Narwhal Genome Reveals Long-Term Low Genetic Diversity despite Current Large Abundance Size.</title>
        <authorList>
            <person name="Westbury M.V."/>
            <person name="Petersen B."/>
            <person name="Garde E."/>
            <person name="Heide-Jorgensen M.P."/>
            <person name="Lorenzen E.D."/>
        </authorList>
    </citation>
    <scope>NUCLEOTIDE SEQUENCE [LARGE SCALE GENOMIC DNA]</scope>
</reference>
<feature type="compositionally biased region" description="Basic and acidic residues" evidence="1">
    <location>
        <begin position="1673"/>
        <end position="1685"/>
    </location>
</feature>
<feature type="compositionally biased region" description="Polar residues" evidence="1">
    <location>
        <begin position="2043"/>
        <end position="2062"/>
    </location>
</feature>
<feature type="compositionally biased region" description="Gly residues" evidence="1">
    <location>
        <begin position="2156"/>
        <end position="2167"/>
    </location>
</feature>
<organism evidence="3 4">
    <name type="scientific">Monodon monoceros</name>
    <name type="common">Narwhal</name>
    <name type="synonym">Ceratodon monodon</name>
    <dbReference type="NCBI Taxonomy" id="40151"/>
    <lineage>
        <taxon>Eukaryota</taxon>
        <taxon>Metazoa</taxon>
        <taxon>Chordata</taxon>
        <taxon>Craniata</taxon>
        <taxon>Vertebrata</taxon>
        <taxon>Euteleostomi</taxon>
        <taxon>Mammalia</taxon>
        <taxon>Eutheria</taxon>
        <taxon>Laurasiatheria</taxon>
        <taxon>Artiodactyla</taxon>
        <taxon>Whippomorpha</taxon>
        <taxon>Cetacea</taxon>
        <taxon>Odontoceti</taxon>
        <taxon>Monodontidae</taxon>
        <taxon>Monodon</taxon>
    </lineage>
</organism>
<feature type="region of interest" description="Disordered" evidence="1">
    <location>
        <begin position="2307"/>
        <end position="2326"/>
    </location>
</feature>
<evidence type="ECO:0000256" key="2">
    <source>
        <dbReference type="SAM" id="Phobius"/>
    </source>
</evidence>
<keyword evidence="2" id="KW-0812">Transmembrane</keyword>
<feature type="compositionally biased region" description="Basic and acidic residues" evidence="1">
    <location>
        <begin position="187"/>
        <end position="204"/>
    </location>
</feature>
<feature type="region of interest" description="Disordered" evidence="1">
    <location>
        <begin position="1600"/>
        <end position="1633"/>
    </location>
</feature>
<feature type="compositionally biased region" description="Low complexity" evidence="1">
    <location>
        <begin position="621"/>
        <end position="631"/>
    </location>
</feature>
<feature type="compositionally biased region" description="Basic and acidic residues" evidence="1">
    <location>
        <begin position="425"/>
        <end position="436"/>
    </location>
</feature>
<feature type="region of interest" description="Disordered" evidence="1">
    <location>
        <begin position="168"/>
        <end position="233"/>
    </location>
</feature>
<feature type="region of interest" description="Disordered" evidence="1">
    <location>
        <begin position="653"/>
        <end position="676"/>
    </location>
</feature>
<gene>
    <name evidence="3" type="ORF">EI555_007718</name>
</gene>
<feature type="region of interest" description="Disordered" evidence="1">
    <location>
        <begin position="2126"/>
        <end position="2245"/>
    </location>
</feature>